<name>A0ABN9ZB04_PIPNA</name>
<reference evidence="1" key="1">
    <citation type="submission" date="2023-12" db="EMBL/GenBank/DDBJ databases">
        <authorList>
            <person name="Brown T."/>
        </authorList>
    </citation>
    <scope>NUCLEOTIDE SEQUENCE</scope>
</reference>
<proteinExistence type="predicted"/>
<dbReference type="EMBL" id="OY882869">
    <property type="protein sequence ID" value="CAK6435329.1"/>
    <property type="molecule type" value="Genomic_DNA"/>
</dbReference>
<accession>A0ABN9ZB04</accession>
<protein>
    <submittedName>
        <fullName evidence="1">Uncharacterized protein</fullName>
    </submittedName>
</protein>
<evidence type="ECO:0000313" key="2">
    <source>
        <dbReference type="Proteomes" id="UP001314169"/>
    </source>
</evidence>
<organism evidence="1 2">
    <name type="scientific">Pipistrellus nathusii</name>
    <name type="common">Nathusius' pipistrelle</name>
    <dbReference type="NCBI Taxonomy" id="59473"/>
    <lineage>
        <taxon>Eukaryota</taxon>
        <taxon>Metazoa</taxon>
        <taxon>Chordata</taxon>
        <taxon>Craniata</taxon>
        <taxon>Vertebrata</taxon>
        <taxon>Euteleostomi</taxon>
        <taxon>Mammalia</taxon>
        <taxon>Eutheria</taxon>
        <taxon>Laurasiatheria</taxon>
        <taxon>Chiroptera</taxon>
        <taxon>Yangochiroptera</taxon>
        <taxon>Vespertilionidae</taxon>
        <taxon>Pipistrellus</taxon>
    </lineage>
</organism>
<evidence type="ECO:0000313" key="1">
    <source>
        <dbReference type="EMBL" id="CAK6435329.1"/>
    </source>
</evidence>
<keyword evidence="2" id="KW-1185">Reference proteome</keyword>
<gene>
    <name evidence="1" type="ORF">MPIPNATIZW_LOCUS3635</name>
</gene>
<sequence length="205" mass="22396">MQDLREGTLEQVLTSMVPALPGANIPQVSTLAFYRAQQFLEELLARSCPPSIRADAVKVLSTSAGTPPHKDQGDTPQDQVIKAMASMVRTWLNLVQSFGQPLPFALLEVEQALVPIKSPASHLLGQIQNLELEHLEPTEATHQGPHTEIRISLEPEEGPAQGPESGPAIRSTLAWPGLRHYLRPLWSQLLEAFSAAVMTVLGDYL</sequence>
<dbReference type="Proteomes" id="UP001314169">
    <property type="component" value="Chromosome 12"/>
</dbReference>